<keyword evidence="2" id="KW-0812">Transmembrane</keyword>
<evidence type="ECO:0000313" key="4">
    <source>
        <dbReference type="Proteomes" id="UP000236642"/>
    </source>
</evidence>
<accession>A0A2H5Y557</accession>
<keyword evidence="2" id="KW-1133">Transmembrane helix</keyword>
<feature type="transmembrane region" description="Helical" evidence="2">
    <location>
        <begin position="89"/>
        <end position="111"/>
    </location>
</feature>
<sequence length="264" mass="29239">MRVKDFSFEEILARCLDEIATGADIEQVLARYPAYAAELRPLLEAALRLREVPVPPPRPQAVRQGRARVIARSGPLQASGWGWLQGRRWVSALLIAGLLLALLFGGGTLGVRAAEASLPGDPLYGLKLWKESLELAWAEWQGDPLPVLVGQLERRSEEIEALQRQGRPMHPAALQRSARLLVRLVILAERHPDHPLLRRRALQAIERHQAVLLALRDRVPPSARPALERALERANRAREVLSSTVPARPSPVPPPKSPPRGPGR</sequence>
<dbReference type="Proteomes" id="UP000236642">
    <property type="component" value="Unassembled WGS sequence"/>
</dbReference>
<proteinExistence type="predicted"/>
<keyword evidence="2" id="KW-0472">Membrane</keyword>
<name>A0A2H5Y557_9CHLR</name>
<evidence type="ECO:0000313" key="3">
    <source>
        <dbReference type="EMBL" id="GBD08522.1"/>
    </source>
</evidence>
<evidence type="ECO:0000256" key="2">
    <source>
        <dbReference type="SAM" id="Phobius"/>
    </source>
</evidence>
<dbReference type="AlphaFoldDB" id="A0A2H5Y557"/>
<reference evidence="4" key="1">
    <citation type="submission" date="2017-09" db="EMBL/GenBank/DDBJ databases">
        <title>Metaegenomics of thermophilic ammonia-oxidizing enrichment culture.</title>
        <authorList>
            <person name="Kato S."/>
            <person name="Suzuki K."/>
        </authorList>
    </citation>
    <scope>NUCLEOTIDE SEQUENCE [LARGE SCALE GENOMIC DNA]</scope>
</reference>
<feature type="region of interest" description="Disordered" evidence="1">
    <location>
        <begin position="234"/>
        <end position="264"/>
    </location>
</feature>
<comment type="caution">
    <text evidence="3">The sequence shown here is derived from an EMBL/GenBank/DDBJ whole genome shotgun (WGS) entry which is preliminary data.</text>
</comment>
<feature type="compositionally biased region" description="Pro residues" evidence="1">
    <location>
        <begin position="248"/>
        <end position="264"/>
    </location>
</feature>
<dbReference type="EMBL" id="BEHY01000011">
    <property type="protein sequence ID" value="GBD08522.1"/>
    <property type="molecule type" value="Genomic_DNA"/>
</dbReference>
<protein>
    <recommendedName>
        <fullName evidence="5">DUF5667 domain-containing protein</fullName>
    </recommendedName>
</protein>
<gene>
    <name evidence="3" type="ORF">HRbin22_00762</name>
</gene>
<organism evidence="3 4">
    <name type="scientific">Candidatus Thermoflexus japonica</name>
    <dbReference type="NCBI Taxonomy" id="2035417"/>
    <lineage>
        <taxon>Bacteria</taxon>
        <taxon>Bacillati</taxon>
        <taxon>Chloroflexota</taxon>
        <taxon>Thermoflexia</taxon>
        <taxon>Thermoflexales</taxon>
        <taxon>Thermoflexaceae</taxon>
        <taxon>Thermoflexus</taxon>
    </lineage>
</organism>
<evidence type="ECO:0000256" key="1">
    <source>
        <dbReference type="SAM" id="MobiDB-lite"/>
    </source>
</evidence>
<evidence type="ECO:0008006" key="5">
    <source>
        <dbReference type="Google" id="ProtNLM"/>
    </source>
</evidence>